<keyword evidence="4" id="KW-1185">Reference proteome</keyword>
<sequence length="121" mass="13282">MRPVRVKDGIGAYGERVAVEHLERAGFVVLERNWRCDIGEIDIVALDGATVVVCEVKTRSGLGFGSGLEAVTPQKLARLHRLARRWRDAAGRAGADLRVDVVAVHRRRRGAPQVVHVRGAQ</sequence>
<dbReference type="InterPro" id="IPR011335">
    <property type="entry name" value="Restrct_endonuc-II-like"/>
</dbReference>
<dbReference type="PANTHER" id="PTHR34039:SF1">
    <property type="entry name" value="UPF0102 PROTEIN YRAN"/>
    <property type="match status" value="1"/>
</dbReference>
<dbReference type="HAMAP" id="MF_00048">
    <property type="entry name" value="UPF0102"/>
    <property type="match status" value="1"/>
</dbReference>
<dbReference type="Gene3D" id="3.40.1350.10">
    <property type="match status" value="1"/>
</dbReference>
<dbReference type="InterPro" id="IPR011856">
    <property type="entry name" value="tRNA_endonuc-like_dom_sf"/>
</dbReference>
<gene>
    <name evidence="3" type="ORF">E1212_00335</name>
</gene>
<protein>
    <recommendedName>
        <fullName evidence="2">UPF0102 protein E1212_00335</fullName>
    </recommendedName>
</protein>
<organism evidence="3 4">
    <name type="scientific">Jiangella ureilytica</name>
    <dbReference type="NCBI Taxonomy" id="2530374"/>
    <lineage>
        <taxon>Bacteria</taxon>
        <taxon>Bacillati</taxon>
        <taxon>Actinomycetota</taxon>
        <taxon>Actinomycetes</taxon>
        <taxon>Jiangellales</taxon>
        <taxon>Jiangellaceae</taxon>
        <taxon>Jiangella</taxon>
    </lineage>
</organism>
<dbReference type="NCBIfam" id="NF009154">
    <property type="entry name" value="PRK12497.3-3"/>
    <property type="match status" value="1"/>
</dbReference>
<comment type="similarity">
    <text evidence="1 2">Belongs to the UPF0102 family.</text>
</comment>
<accession>A0A4R4S3S5</accession>
<dbReference type="NCBIfam" id="NF009150">
    <property type="entry name" value="PRK12497.1-3"/>
    <property type="match status" value="1"/>
</dbReference>
<dbReference type="Pfam" id="PF02021">
    <property type="entry name" value="UPF0102"/>
    <property type="match status" value="1"/>
</dbReference>
<dbReference type="SUPFAM" id="SSF52980">
    <property type="entry name" value="Restriction endonuclease-like"/>
    <property type="match status" value="1"/>
</dbReference>
<dbReference type="InterPro" id="IPR003509">
    <property type="entry name" value="UPF0102_YraN-like"/>
</dbReference>
<reference evidence="3 4" key="1">
    <citation type="submission" date="2019-02" db="EMBL/GenBank/DDBJ databases">
        <title>Draft genome sequences of novel Actinobacteria.</title>
        <authorList>
            <person name="Sahin N."/>
            <person name="Ay H."/>
            <person name="Saygin H."/>
        </authorList>
    </citation>
    <scope>NUCLEOTIDE SEQUENCE [LARGE SCALE GENOMIC DNA]</scope>
    <source>
        <strain evidence="3 4">KC603</strain>
    </source>
</reference>
<evidence type="ECO:0000256" key="1">
    <source>
        <dbReference type="ARBA" id="ARBA00006738"/>
    </source>
</evidence>
<dbReference type="AlphaFoldDB" id="A0A4R4S3S5"/>
<dbReference type="CDD" id="cd20736">
    <property type="entry name" value="PoNe_Nuclease"/>
    <property type="match status" value="1"/>
</dbReference>
<proteinExistence type="inferred from homology"/>
<dbReference type="EMBL" id="SMKL01000001">
    <property type="protein sequence ID" value="TDC56946.1"/>
    <property type="molecule type" value="Genomic_DNA"/>
</dbReference>
<evidence type="ECO:0000313" key="4">
    <source>
        <dbReference type="Proteomes" id="UP000295621"/>
    </source>
</evidence>
<dbReference type="PANTHER" id="PTHR34039">
    <property type="entry name" value="UPF0102 PROTEIN YRAN"/>
    <property type="match status" value="1"/>
</dbReference>
<dbReference type="Proteomes" id="UP000295621">
    <property type="component" value="Unassembled WGS sequence"/>
</dbReference>
<dbReference type="OrthoDB" id="9794876at2"/>
<name>A0A4R4S3S5_9ACTN</name>
<evidence type="ECO:0000256" key="2">
    <source>
        <dbReference type="HAMAP-Rule" id="MF_00048"/>
    </source>
</evidence>
<dbReference type="GO" id="GO:0003676">
    <property type="term" value="F:nucleic acid binding"/>
    <property type="evidence" value="ECO:0007669"/>
    <property type="project" value="InterPro"/>
</dbReference>
<evidence type="ECO:0000313" key="3">
    <source>
        <dbReference type="EMBL" id="TDC56946.1"/>
    </source>
</evidence>
<comment type="caution">
    <text evidence="3">The sequence shown here is derived from an EMBL/GenBank/DDBJ whole genome shotgun (WGS) entry which is preliminary data.</text>
</comment>